<proteinExistence type="predicted"/>
<gene>
    <name evidence="2" type="ORF">RhiirC2_828389</name>
</gene>
<dbReference type="Proteomes" id="UP000233469">
    <property type="component" value="Unassembled WGS sequence"/>
</dbReference>
<dbReference type="AlphaFoldDB" id="A0A2N1M512"/>
<comment type="caution">
    <text evidence="2">The sequence shown here is derived from an EMBL/GenBank/DDBJ whole genome shotgun (WGS) entry which is preliminary data.</text>
</comment>
<keyword evidence="1" id="KW-0175">Coiled coil</keyword>
<reference evidence="2 3" key="2">
    <citation type="submission" date="2017-10" db="EMBL/GenBank/DDBJ databases">
        <title>Extensive intraspecific genome diversity in a model arbuscular mycorrhizal fungus.</title>
        <authorList>
            <person name="Chen E.C.H."/>
            <person name="Morin E."/>
            <person name="Baudet D."/>
            <person name="Noel J."/>
            <person name="Ndikumana S."/>
            <person name="Charron P."/>
            <person name="St-Onge C."/>
            <person name="Giorgi J."/>
            <person name="Grigoriev I.V."/>
            <person name="Roux C."/>
            <person name="Martin F.M."/>
            <person name="Corradi N."/>
        </authorList>
    </citation>
    <scope>NUCLEOTIDE SEQUENCE [LARGE SCALE GENOMIC DNA]</scope>
    <source>
        <strain evidence="2 3">C2</strain>
    </source>
</reference>
<accession>A0A2N1M512</accession>
<organism evidence="2 3">
    <name type="scientific">Rhizophagus irregularis</name>
    <dbReference type="NCBI Taxonomy" id="588596"/>
    <lineage>
        <taxon>Eukaryota</taxon>
        <taxon>Fungi</taxon>
        <taxon>Fungi incertae sedis</taxon>
        <taxon>Mucoromycota</taxon>
        <taxon>Glomeromycotina</taxon>
        <taxon>Glomeromycetes</taxon>
        <taxon>Glomerales</taxon>
        <taxon>Glomeraceae</taxon>
        <taxon>Rhizophagus</taxon>
    </lineage>
</organism>
<feature type="non-terminal residue" evidence="2">
    <location>
        <position position="641"/>
    </location>
</feature>
<sequence length="641" mass="73669">MISNLLEYDKKKANEKQLIRKKPTKPLNKIKIKKISTFLTSVIVSLAQKKVKIWLPTILSSLCRKPRLLSSLHQVLQSVNVVAHTDRHERRLENIRMSAADPTLRLKKNNKIWNVCVIDNIDFKEKSFTFGNIYDTTRATTHATIRIVFQFELPNSIESISDSTIQLNEQTYLFGPNQFANETLIGFSLLINQLLNCKQTENNSIEYSCEFDSDIVNSKIIEQINIGIQCLPPHIVILEAGGNPSSDEEIFAACEKYIEDLELVENQPVEICCDEAIFRRVIKLHQKNSRIRPLLGQWHTSKDMCNALLTIFSSYGIYNLAATLGVKFLDKLESVVDYRSTCRVLDLIWVAITCAIHIHITKKQIEISQIEEGNNDLLKVWYCFYKWCGWWKAHRAGIRTGNTNTQLKCLAAFSPLFPAGGKLNYTKSTVYFLALLVKYPRSKELLHYAGSINLTREGHYYAFDEALETFGVKFIKQNITGNVINEENLKRQIKAAQTERERINLLFSEFIEDNVMSHSKHSVDNRHVVLWNLIKTLEEAFGSVNPLEHSLFKNSSQLDREGCQKLFKCYNAGLERLKTIYRQEILQAEPINTKGRKAKEIVVSKVKDIKKAEKEADKTEKKQKIASKLSEKRSLVFTQQE</sequence>
<evidence type="ECO:0000313" key="2">
    <source>
        <dbReference type="EMBL" id="PKK56660.1"/>
    </source>
</evidence>
<name>A0A2N1M512_9GLOM</name>
<evidence type="ECO:0000313" key="3">
    <source>
        <dbReference type="Proteomes" id="UP000233469"/>
    </source>
</evidence>
<evidence type="ECO:0000256" key="1">
    <source>
        <dbReference type="SAM" id="Coils"/>
    </source>
</evidence>
<reference evidence="2 3" key="1">
    <citation type="submission" date="2016-04" db="EMBL/GenBank/DDBJ databases">
        <title>Genome analyses suggest a sexual origin of heterokaryosis in a supposedly ancient asexual fungus.</title>
        <authorList>
            <person name="Ropars J."/>
            <person name="Sedzielewska K."/>
            <person name="Noel J."/>
            <person name="Charron P."/>
            <person name="Farinelli L."/>
            <person name="Marton T."/>
            <person name="Kruger M."/>
            <person name="Pelin A."/>
            <person name="Brachmann A."/>
            <person name="Corradi N."/>
        </authorList>
    </citation>
    <scope>NUCLEOTIDE SEQUENCE [LARGE SCALE GENOMIC DNA]</scope>
    <source>
        <strain evidence="2 3">C2</strain>
    </source>
</reference>
<dbReference type="VEuPathDB" id="FungiDB:RhiirFUN_000512"/>
<dbReference type="EMBL" id="LLXL01005312">
    <property type="protein sequence ID" value="PKK56660.1"/>
    <property type="molecule type" value="Genomic_DNA"/>
</dbReference>
<protein>
    <submittedName>
        <fullName evidence="2">Uncharacterized protein</fullName>
    </submittedName>
</protein>
<dbReference type="VEuPathDB" id="FungiDB:FUN_013072"/>
<dbReference type="VEuPathDB" id="FungiDB:RhiirA1_396891"/>
<feature type="coiled-coil region" evidence="1">
    <location>
        <begin position="602"/>
        <end position="629"/>
    </location>
</feature>